<proteinExistence type="inferred from homology"/>
<dbReference type="Pfam" id="PF03266">
    <property type="entry name" value="NTPase_1"/>
    <property type="match status" value="1"/>
</dbReference>
<dbReference type="HAMAP" id="MF_00796">
    <property type="entry name" value="NTPase_1"/>
    <property type="match status" value="1"/>
</dbReference>
<organism evidence="5 6">
    <name type="scientific">Aerophobetes bacterium</name>
    <dbReference type="NCBI Taxonomy" id="2030807"/>
    <lineage>
        <taxon>Bacteria</taxon>
        <taxon>Candidatus Aerophobota</taxon>
    </lineage>
</organism>
<evidence type="ECO:0000259" key="4">
    <source>
        <dbReference type="SMART" id="SM00382"/>
    </source>
</evidence>
<dbReference type="GO" id="GO:0005524">
    <property type="term" value="F:ATP binding"/>
    <property type="evidence" value="ECO:0007669"/>
    <property type="project" value="UniProtKB-KW"/>
</dbReference>
<keyword evidence="2" id="KW-0378">Hydrolase</keyword>
<feature type="domain" description="AAA+ ATPase" evidence="4">
    <location>
        <begin position="3"/>
        <end position="156"/>
    </location>
</feature>
<dbReference type="SUPFAM" id="SSF52540">
    <property type="entry name" value="P-loop containing nucleoside triphosphate hydrolases"/>
    <property type="match status" value="1"/>
</dbReference>
<gene>
    <name evidence="5" type="ORF">DRJ00_04590</name>
</gene>
<dbReference type="AlphaFoldDB" id="A0A497E4A3"/>
<keyword evidence="1" id="KW-0547">Nucleotide-binding</keyword>
<dbReference type="PANTHER" id="PTHR43146">
    <property type="entry name" value="CANCER-RELATED NUCLEOSIDE-TRIPHOSPHATASE"/>
    <property type="match status" value="1"/>
</dbReference>
<dbReference type="InterPro" id="IPR027417">
    <property type="entry name" value="P-loop_NTPase"/>
</dbReference>
<evidence type="ECO:0000256" key="1">
    <source>
        <dbReference type="ARBA" id="ARBA00022741"/>
    </source>
</evidence>
<evidence type="ECO:0000256" key="2">
    <source>
        <dbReference type="ARBA" id="ARBA00022801"/>
    </source>
</evidence>
<dbReference type="Gene3D" id="3.40.50.300">
    <property type="entry name" value="P-loop containing nucleotide triphosphate hydrolases"/>
    <property type="match status" value="1"/>
</dbReference>
<reference evidence="5 6" key="1">
    <citation type="submission" date="2018-06" db="EMBL/GenBank/DDBJ databases">
        <title>Extensive metabolic versatility and redundancy in microbially diverse, dynamic hydrothermal sediments.</title>
        <authorList>
            <person name="Dombrowski N."/>
            <person name="Teske A."/>
            <person name="Baker B.J."/>
        </authorList>
    </citation>
    <scope>NUCLEOTIDE SEQUENCE [LARGE SCALE GENOMIC DNA]</scope>
    <source>
        <strain evidence="5">B47_G16</strain>
    </source>
</reference>
<dbReference type="CDD" id="cd19482">
    <property type="entry name" value="RecA-like_Thep1"/>
    <property type="match status" value="1"/>
</dbReference>
<dbReference type="Proteomes" id="UP000279422">
    <property type="component" value="Unassembled WGS sequence"/>
</dbReference>
<dbReference type="InterPro" id="IPR004948">
    <property type="entry name" value="Nuc-triphosphatase_THEP1"/>
</dbReference>
<dbReference type="EMBL" id="QMPZ01000053">
    <property type="protein sequence ID" value="RLE09273.1"/>
    <property type="molecule type" value="Genomic_DNA"/>
</dbReference>
<protein>
    <submittedName>
        <fullName evidence="5">AAA family ATPase</fullName>
    </submittedName>
</protein>
<keyword evidence="3" id="KW-0067">ATP-binding</keyword>
<evidence type="ECO:0000256" key="3">
    <source>
        <dbReference type="ARBA" id="ARBA00022840"/>
    </source>
</evidence>
<evidence type="ECO:0000313" key="5">
    <source>
        <dbReference type="EMBL" id="RLE09273.1"/>
    </source>
</evidence>
<dbReference type="GO" id="GO:0017111">
    <property type="term" value="F:ribonucleoside triphosphate phosphatase activity"/>
    <property type="evidence" value="ECO:0007669"/>
    <property type="project" value="InterPro"/>
</dbReference>
<dbReference type="SMART" id="SM00382">
    <property type="entry name" value="AAA"/>
    <property type="match status" value="1"/>
</dbReference>
<accession>A0A497E4A3</accession>
<comment type="caution">
    <text evidence="5">The sequence shown here is derived from an EMBL/GenBank/DDBJ whole genome shotgun (WGS) entry which is preliminary data.</text>
</comment>
<name>A0A497E4A3_UNCAE</name>
<dbReference type="NCBIfam" id="NF010248">
    <property type="entry name" value="PRK13695.1"/>
    <property type="match status" value="1"/>
</dbReference>
<sequence>MRPVKNILISGRPGVGKTTLIKKIAKSLREKGAGFYTEEIRREGRRVGFRITTLEGRGGVLAHMNSQSSYRVGRYKVNLKEFEEIAVSSIEEGIKKRRIIVIDEIGKMELYSDKFRQAVLEALESSNTVIATIPVYKNEFLEKIRQREDVKIYNVTRENREKLRDYLLRKLEETKI</sequence>
<dbReference type="PANTHER" id="PTHR43146:SF1">
    <property type="entry name" value="CANCER-RELATED NUCLEOSIDE-TRIPHOSPHATASE"/>
    <property type="match status" value="1"/>
</dbReference>
<evidence type="ECO:0000313" key="6">
    <source>
        <dbReference type="Proteomes" id="UP000279422"/>
    </source>
</evidence>
<dbReference type="InterPro" id="IPR003593">
    <property type="entry name" value="AAA+_ATPase"/>
</dbReference>